<dbReference type="PANTHER" id="PTHR33088">
    <property type="entry name" value="MUCIN-2"/>
    <property type="match status" value="1"/>
</dbReference>
<dbReference type="EMBL" id="JXTC01000025">
    <property type="protein sequence ID" value="PON98314.1"/>
    <property type="molecule type" value="Genomic_DNA"/>
</dbReference>
<sequence>MINMAYKHLPSMLSPFFILALSLICSTTMVSGARHLMESTPLPKIPELSKPELPPLPTLPTLPKPQLPLLPKPELPPVSHSPTLQKPADLPTIQKPEVPKLPELPHELPKPEFPKLPVDLPKPELPKLPESPHELPKTEVPKLPELPHDLPQPEVPKVPELPKVDVPKLPEFCLMSCLSPQCQLSQAFQNTSPFLPSPLHLKPQVLEHLKGMQISEAYFHTNTFPNLIISYNKSYCSYM</sequence>
<gene>
    <name evidence="3" type="ORF">TorRG33x02_058890</name>
</gene>
<dbReference type="InterPro" id="IPR044659">
    <property type="entry name" value="PELPK1_2"/>
</dbReference>
<dbReference type="PANTHER" id="PTHR33088:SF28">
    <property type="entry name" value="PROTEIN PELPK1-RELATED"/>
    <property type="match status" value="1"/>
</dbReference>
<evidence type="ECO:0000256" key="1">
    <source>
        <dbReference type="SAM" id="MobiDB-lite"/>
    </source>
</evidence>
<feature type="compositionally biased region" description="Basic and acidic residues" evidence="1">
    <location>
        <begin position="121"/>
        <end position="148"/>
    </location>
</feature>
<name>A0A2P5FKM0_TREOI</name>
<dbReference type="Proteomes" id="UP000237000">
    <property type="component" value="Unassembled WGS sequence"/>
</dbReference>
<feature type="compositionally biased region" description="Pro residues" evidence="1">
    <location>
        <begin position="52"/>
        <end position="76"/>
    </location>
</feature>
<feature type="compositionally biased region" description="Basic and acidic residues" evidence="1">
    <location>
        <begin position="97"/>
        <end position="113"/>
    </location>
</feature>
<evidence type="ECO:0000313" key="3">
    <source>
        <dbReference type="EMBL" id="PON98314.1"/>
    </source>
</evidence>
<dbReference type="AlphaFoldDB" id="A0A2P5FKM0"/>
<accession>A0A2P5FKM0</accession>
<feature type="region of interest" description="Disordered" evidence="1">
    <location>
        <begin position="44"/>
        <end position="159"/>
    </location>
</feature>
<reference evidence="4" key="1">
    <citation type="submission" date="2016-06" db="EMBL/GenBank/DDBJ databases">
        <title>Parallel loss of symbiosis genes in relatives of nitrogen-fixing non-legume Parasponia.</title>
        <authorList>
            <person name="Van Velzen R."/>
            <person name="Holmer R."/>
            <person name="Bu F."/>
            <person name="Rutten L."/>
            <person name="Van Zeijl A."/>
            <person name="Liu W."/>
            <person name="Santuari L."/>
            <person name="Cao Q."/>
            <person name="Sharma T."/>
            <person name="Shen D."/>
            <person name="Roswanjaya Y."/>
            <person name="Wardhani T."/>
            <person name="Kalhor M.S."/>
            <person name="Jansen J."/>
            <person name="Van den Hoogen J."/>
            <person name="Gungor B."/>
            <person name="Hartog M."/>
            <person name="Hontelez J."/>
            <person name="Verver J."/>
            <person name="Yang W.-C."/>
            <person name="Schijlen E."/>
            <person name="Repin R."/>
            <person name="Schilthuizen M."/>
            <person name="Schranz E."/>
            <person name="Heidstra R."/>
            <person name="Miyata K."/>
            <person name="Fedorova E."/>
            <person name="Kohlen W."/>
            <person name="Bisseling T."/>
            <person name="Smit S."/>
            <person name="Geurts R."/>
        </authorList>
    </citation>
    <scope>NUCLEOTIDE SEQUENCE [LARGE SCALE GENOMIC DNA]</scope>
    <source>
        <strain evidence="4">cv. RG33-2</strain>
    </source>
</reference>
<keyword evidence="2" id="KW-0732">Signal</keyword>
<evidence type="ECO:0000256" key="2">
    <source>
        <dbReference type="SAM" id="SignalP"/>
    </source>
</evidence>
<comment type="caution">
    <text evidence="3">The sequence shown here is derived from an EMBL/GenBank/DDBJ whole genome shotgun (WGS) entry which is preliminary data.</text>
</comment>
<keyword evidence="4" id="KW-1185">Reference proteome</keyword>
<feature type="signal peptide" evidence="2">
    <location>
        <begin position="1"/>
        <end position="32"/>
    </location>
</feature>
<organism evidence="3 4">
    <name type="scientific">Trema orientale</name>
    <name type="common">Charcoal tree</name>
    <name type="synonym">Celtis orientalis</name>
    <dbReference type="NCBI Taxonomy" id="63057"/>
    <lineage>
        <taxon>Eukaryota</taxon>
        <taxon>Viridiplantae</taxon>
        <taxon>Streptophyta</taxon>
        <taxon>Embryophyta</taxon>
        <taxon>Tracheophyta</taxon>
        <taxon>Spermatophyta</taxon>
        <taxon>Magnoliopsida</taxon>
        <taxon>eudicotyledons</taxon>
        <taxon>Gunneridae</taxon>
        <taxon>Pentapetalae</taxon>
        <taxon>rosids</taxon>
        <taxon>fabids</taxon>
        <taxon>Rosales</taxon>
        <taxon>Cannabaceae</taxon>
        <taxon>Trema</taxon>
    </lineage>
</organism>
<dbReference type="InParanoid" id="A0A2P5FKM0"/>
<protein>
    <recommendedName>
        <fullName evidence="5">Hydroxyproline-rich glycoprotein family protein</fullName>
    </recommendedName>
</protein>
<proteinExistence type="predicted"/>
<evidence type="ECO:0008006" key="5">
    <source>
        <dbReference type="Google" id="ProtNLM"/>
    </source>
</evidence>
<feature type="chain" id="PRO_5015123973" description="Hydroxyproline-rich glycoprotein family protein" evidence="2">
    <location>
        <begin position="33"/>
        <end position="239"/>
    </location>
</feature>
<evidence type="ECO:0000313" key="4">
    <source>
        <dbReference type="Proteomes" id="UP000237000"/>
    </source>
</evidence>